<dbReference type="Proteomes" id="UP000029736">
    <property type="component" value="Unassembled WGS sequence"/>
</dbReference>
<accession>A0A098S6S9</accession>
<evidence type="ECO:0000313" key="2">
    <source>
        <dbReference type="EMBL" id="KGE87348.1"/>
    </source>
</evidence>
<dbReference type="RefSeq" id="WP_052516070.1">
    <property type="nucleotide sequence ID" value="NZ_JBKAGJ010000009.1"/>
</dbReference>
<feature type="signal peptide" evidence="1">
    <location>
        <begin position="1"/>
        <end position="20"/>
    </location>
</feature>
<feature type="chain" id="PRO_5001947946" description="Outer membrane protein beta-barrel domain-containing protein" evidence="1">
    <location>
        <begin position="21"/>
        <end position="366"/>
    </location>
</feature>
<dbReference type="OrthoDB" id="1112363at2"/>
<dbReference type="STRING" id="1524460.IX84_17150"/>
<evidence type="ECO:0000256" key="1">
    <source>
        <dbReference type="SAM" id="SignalP"/>
    </source>
</evidence>
<name>A0A098S6S9_9BACT</name>
<dbReference type="PROSITE" id="PS51257">
    <property type="entry name" value="PROKAR_LIPOPROTEIN"/>
    <property type="match status" value="1"/>
</dbReference>
<organism evidence="2 3">
    <name type="scientific">Phaeodactylibacter xiamenensis</name>
    <dbReference type="NCBI Taxonomy" id="1524460"/>
    <lineage>
        <taxon>Bacteria</taxon>
        <taxon>Pseudomonadati</taxon>
        <taxon>Bacteroidota</taxon>
        <taxon>Saprospiria</taxon>
        <taxon>Saprospirales</taxon>
        <taxon>Haliscomenobacteraceae</taxon>
        <taxon>Phaeodactylibacter</taxon>
    </lineage>
</organism>
<dbReference type="AlphaFoldDB" id="A0A098S6S9"/>
<comment type="caution">
    <text evidence="2">The sequence shown here is derived from an EMBL/GenBank/DDBJ whole genome shotgun (WGS) entry which is preliminary data.</text>
</comment>
<sequence>MSYRILLLLFAWMSCGWLFAQTPDSTAQESDLDFGEFDDFDFGDVEVKTYCSSKVIGISPQQLISLGYDFQGSYDASFSAIGSFEDGANVPQETYQINSTQGVRLVANIPVYSRNSLVVQLGANIWDMRYQFDEPDDQISNEVARSINQNGLRTAGLNTTVFKPLDETRFLLFQGSADLSGDYTFDNMQSLEYLRYSAAALFGWRKSDYFQWAVGLSRTYRVGEMNYIPVVLLNWTAKDSPWGVECLLPARAHVRYSLSPRNMLFAGFELEGQSYRINGVSETLNNQSLEIRRGEMRWRAMWQRQLTGFVWLQAQAGYRINWSYNADTLPGGDEFFRGFFGNQEYAMLNSLTNPFYANISINLVSP</sequence>
<evidence type="ECO:0008006" key="4">
    <source>
        <dbReference type="Google" id="ProtNLM"/>
    </source>
</evidence>
<keyword evidence="3" id="KW-1185">Reference proteome</keyword>
<proteinExistence type="predicted"/>
<dbReference type="EMBL" id="JPOS01000038">
    <property type="protein sequence ID" value="KGE87348.1"/>
    <property type="molecule type" value="Genomic_DNA"/>
</dbReference>
<reference evidence="2 3" key="1">
    <citation type="journal article" date="2014" name="Int. J. Syst. Evol. Microbiol.">
        <title>Phaeodactylibacter xiamenensis gen. nov., sp. nov., a member of the family Saprospiraceae isolated from the marine alga Phaeodactylum tricornutum.</title>
        <authorList>
            <person name="Chen Z.Jr."/>
            <person name="Lei X."/>
            <person name="Lai Q."/>
            <person name="Li Y."/>
            <person name="Zhang B."/>
            <person name="Zhang J."/>
            <person name="Zhang H."/>
            <person name="Yang L."/>
            <person name="Zheng W."/>
            <person name="Tian Y."/>
            <person name="Yu Z."/>
            <person name="Xu H.Jr."/>
            <person name="Zheng T."/>
        </authorList>
    </citation>
    <scope>NUCLEOTIDE SEQUENCE [LARGE SCALE GENOMIC DNA]</scope>
    <source>
        <strain evidence="2 3">KD52</strain>
    </source>
</reference>
<gene>
    <name evidence="2" type="ORF">IX84_17150</name>
</gene>
<protein>
    <recommendedName>
        <fullName evidence="4">Outer membrane protein beta-barrel domain-containing protein</fullName>
    </recommendedName>
</protein>
<evidence type="ECO:0000313" key="3">
    <source>
        <dbReference type="Proteomes" id="UP000029736"/>
    </source>
</evidence>
<keyword evidence="1" id="KW-0732">Signal</keyword>